<dbReference type="Gene3D" id="1.10.8.720">
    <property type="entry name" value="Region D6 of dynein motor"/>
    <property type="match status" value="1"/>
</dbReference>
<dbReference type="FunFam" id="1.10.8.1220:FF:000001">
    <property type="entry name" value="Dynein axonemal heavy chain 5"/>
    <property type="match status" value="1"/>
</dbReference>
<dbReference type="Pfam" id="PF12780">
    <property type="entry name" value="AAA_8"/>
    <property type="match status" value="1"/>
</dbReference>
<keyword evidence="3" id="KW-0963">Cytoplasm</keyword>
<dbReference type="InterPro" id="IPR042228">
    <property type="entry name" value="Dynein_linker_3"/>
</dbReference>
<keyword evidence="12" id="KW-0206">Cytoskeleton</keyword>
<evidence type="ECO:0000256" key="9">
    <source>
        <dbReference type="ARBA" id="ARBA00023054"/>
    </source>
</evidence>
<dbReference type="Gene3D" id="1.20.920.20">
    <property type="match status" value="1"/>
</dbReference>
<dbReference type="FunFam" id="3.40.50.300:FF:002141">
    <property type="entry name" value="Dynein heavy chain"/>
    <property type="match status" value="1"/>
</dbReference>
<dbReference type="Gene3D" id="1.20.140.100">
    <property type="entry name" value="Dynein heavy chain, N-terminal domain 2"/>
    <property type="match status" value="1"/>
</dbReference>
<dbReference type="FunFam" id="1.20.58.1120:FF:000004">
    <property type="entry name" value="Dynein axonemal heavy chain 5"/>
    <property type="match status" value="1"/>
</dbReference>
<dbReference type="GO" id="GO:0097729">
    <property type="term" value="C:9+2 motile cilium"/>
    <property type="evidence" value="ECO:0007669"/>
    <property type="project" value="UniProtKB-ARBA"/>
</dbReference>
<evidence type="ECO:0000256" key="6">
    <source>
        <dbReference type="ARBA" id="ARBA00022741"/>
    </source>
</evidence>
<dbReference type="InterPro" id="IPR013594">
    <property type="entry name" value="Dynein_heavy_tail"/>
</dbReference>
<dbReference type="InterPro" id="IPR043160">
    <property type="entry name" value="Dynein_C_barrel"/>
</dbReference>
<dbReference type="InterPro" id="IPR035706">
    <property type="entry name" value="AAA_9"/>
</dbReference>
<feature type="coiled-coil region" evidence="14">
    <location>
        <begin position="3715"/>
        <end position="3742"/>
    </location>
</feature>
<evidence type="ECO:0000256" key="8">
    <source>
        <dbReference type="ARBA" id="ARBA00023017"/>
    </source>
</evidence>
<dbReference type="FunFam" id="1.10.8.720:FF:000004">
    <property type="entry name" value="Dynein heavy chain 5, axonemal"/>
    <property type="match status" value="1"/>
</dbReference>
<dbReference type="FunFam" id="1.20.140.100:FF:000003">
    <property type="entry name" value="Dynein, axonemal, heavy chain 5"/>
    <property type="match status" value="1"/>
</dbReference>
<evidence type="ECO:0000256" key="10">
    <source>
        <dbReference type="ARBA" id="ARBA00023069"/>
    </source>
</evidence>
<dbReference type="InterPro" id="IPR041466">
    <property type="entry name" value="Dynein_AAA5_ext"/>
</dbReference>
<keyword evidence="9 14" id="KW-0175">Coiled coil</keyword>
<keyword evidence="5" id="KW-0677">Repeat</keyword>
<dbReference type="Gene3D" id="6.10.140.1060">
    <property type="match status" value="1"/>
</dbReference>
<keyword evidence="6" id="KW-0547">Nucleotide-binding</keyword>
<organism evidence="16 17">
    <name type="scientific">Oedothorax gibbosus</name>
    <dbReference type="NCBI Taxonomy" id="931172"/>
    <lineage>
        <taxon>Eukaryota</taxon>
        <taxon>Metazoa</taxon>
        <taxon>Ecdysozoa</taxon>
        <taxon>Arthropoda</taxon>
        <taxon>Chelicerata</taxon>
        <taxon>Arachnida</taxon>
        <taxon>Araneae</taxon>
        <taxon>Araneomorphae</taxon>
        <taxon>Entelegynae</taxon>
        <taxon>Araneoidea</taxon>
        <taxon>Linyphiidae</taxon>
        <taxon>Erigoninae</taxon>
        <taxon>Oedothorax</taxon>
    </lineage>
</organism>
<dbReference type="Pfam" id="PF08385">
    <property type="entry name" value="DHC_N1"/>
    <property type="match status" value="1"/>
</dbReference>
<comment type="caution">
    <text evidence="16">The sequence shown here is derived from an EMBL/GenBank/DDBJ whole genome shotgun (WGS) entry which is preliminary data.</text>
</comment>
<dbReference type="FunFam" id="3.40.50.300:FF:000044">
    <property type="entry name" value="Dynein heavy chain 5, axonemal"/>
    <property type="match status" value="1"/>
</dbReference>
<dbReference type="Pfam" id="PF12775">
    <property type="entry name" value="AAA_7"/>
    <property type="match status" value="1"/>
</dbReference>
<dbReference type="PANTHER" id="PTHR46532:SF4">
    <property type="entry name" value="AAA+ ATPASE DOMAIN-CONTAINING PROTEIN"/>
    <property type="match status" value="1"/>
</dbReference>
<dbReference type="FunFam" id="1.20.1270.280:FF:000002">
    <property type="entry name" value="Dynein heavy chain 5, axonemal"/>
    <property type="match status" value="1"/>
</dbReference>
<dbReference type="InterPro" id="IPR024743">
    <property type="entry name" value="Dynein_HC_stalk"/>
</dbReference>
<keyword evidence="4" id="KW-0493">Microtubule</keyword>
<evidence type="ECO:0000256" key="7">
    <source>
        <dbReference type="ARBA" id="ARBA00022840"/>
    </source>
</evidence>
<dbReference type="Gene3D" id="1.10.8.710">
    <property type="match status" value="1"/>
</dbReference>
<dbReference type="InterPro" id="IPR003593">
    <property type="entry name" value="AAA+_ATPase"/>
</dbReference>
<dbReference type="FunFam" id="1.10.472.130:FF:000009">
    <property type="entry name" value="Dynein heavy chain 5, axonemal"/>
    <property type="match status" value="1"/>
</dbReference>
<dbReference type="InterPro" id="IPR035699">
    <property type="entry name" value="AAA_6"/>
</dbReference>
<dbReference type="FunFam" id="3.20.180.20:FF:000001">
    <property type="entry name" value="Dynein axonemal heavy chain 5"/>
    <property type="match status" value="1"/>
</dbReference>
<comment type="subcellular location">
    <subcellularLocation>
        <location evidence="1">Cytoplasm</location>
        <location evidence="1">Cytoskeleton</location>
        <location evidence="1">Cilium axoneme</location>
    </subcellularLocation>
</comment>
<gene>
    <name evidence="16" type="ORF">JTE90_009368</name>
</gene>
<dbReference type="Proteomes" id="UP000827092">
    <property type="component" value="Unassembled WGS sequence"/>
</dbReference>
<dbReference type="FunFam" id="3.40.50.300:FF:000049">
    <property type="entry name" value="Dynein, axonemal, heavy chain 5"/>
    <property type="match status" value="1"/>
</dbReference>
<dbReference type="Gene3D" id="1.10.8.1220">
    <property type="match status" value="1"/>
</dbReference>
<dbReference type="Gene3D" id="1.10.472.130">
    <property type="match status" value="1"/>
</dbReference>
<dbReference type="FunFam" id="3.10.490.20:FF:000010">
    <property type="entry name" value="Dynein heavy chain, putative"/>
    <property type="match status" value="1"/>
</dbReference>
<protein>
    <recommendedName>
        <fullName evidence="15">AAA+ ATPase domain-containing protein</fullName>
    </recommendedName>
</protein>
<evidence type="ECO:0000256" key="12">
    <source>
        <dbReference type="ARBA" id="ARBA00023212"/>
    </source>
</evidence>
<feature type="domain" description="AAA+ ATPase" evidence="15">
    <location>
        <begin position="2562"/>
        <end position="2710"/>
    </location>
</feature>
<dbReference type="GO" id="GO:0005524">
    <property type="term" value="F:ATP binding"/>
    <property type="evidence" value="ECO:0007669"/>
    <property type="project" value="UniProtKB-KW"/>
</dbReference>
<dbReference type="Pfam" id="PF18198">
    <property type="entry name" value="AAA_lid_11"/>
    <property type="match status" value="1"/>
</dbReference>
<dbReference type="FunFam" id="1.20.920.20:FF:000004">
    <property type="entry name" value="Dynein axonemal heavy chain 5"/>
    <property type="match status" value="1"/>
</dbReference>
<dbReference type="InterPro" id="IPR042222">
    <property type="entry name" value="Dynein_2_N"/>
</dbReference>
<dbReference type="InterPro" id="IPR041228">
    <property type="entry name" value="Dynein_C"/>
</dbReference>
<dbReference type="FunFam" id="3.40.50.300:FF:000543">
    <property type="entry name" value="Dynein axonemal heavy chain 5"/>
    <property type="match status" value="1"/>
</dbReference>
<evidence type="ECO:0000256" key="5">
    <source>
        <dbReference type="ARBA" id="ARBA00022737"/>
    </source>
</evidence>
<dbReference type="Pfam" id="PF03028">
    <property type="entry name" value="Dynein_heavy"/>
    <property type="match status" value="1"/>
</dbReference>
<feature type="coiled-coil region" evidence="14">
    <location>
        <begin position="3409"/>
        <end position="3464"/>
    </location>
</feature>
<comment type="similarity">
    <text evidence="2">Belongs to the dynein heavy chain family.</text>
</comment>
<feature type="domain" description="AAA+ ATPase" evidence="15">
    <location>
        <begin position="1957"/>
        <end position="2093"/>
    </location>
</feature>
<evidence type="ECO:0000256" key="1">
    <source>
        <dbReference type="ARBA" id="ARBA00004430"/>
    </source>
</evidence>
<keyword evidence="13" id="KW-0966">Cell projection</keyword>
<dbReference type="FunFam" id="3.40.50.300:FF:001221">
    <property type="entry name" value="Axonemal dynein heavy chain 8"/>
    <property type="match status" value="1"/>
</dbReference>
<dbReference type="FunFam" id="1.10.8.710:FF:000003">
    <property type="entry name" value="Dynein axonemal heavy chain 5"/>
    <property type="match status" value="1"/>
</dbReference>
<dbReference type="InterPro" id="IPR027417">
    <property type="entry name" value="P-loop_NTPase"/>
</dbReference>
<dbReference type="Pfam" id="PF17852">
    <property type="entry name" value="Dynein_AAA_lid"/>
    <property type="match status" value="1"/>
</dbReference>
<evidence type="ECO:0000313" key="17">
    <source>
        <dbReference type="Proteomes" id="UP000827092"/>
    </source>
</evidence>
<dbReference type="GO" id="GO:0005874">
    <property type="term" value="C:microtubule"/>
    <property type="evidence" value="ECO:0007669"/>
    <property type="project" value="UniProtKB-KW"/>
</dbReference>
<sequence>MRQSLERALCVQRMYRRIRSVITGDVTTQKGCAVGIPEKNSLKTNMDLGAHRRPSRRRSINMAAMLQRSKTSDVPAESKTEAFPDFEHDIVTEEHRKMFSIVSYQFDLPEDEVEKFALRSPKGPELLKKFDSSNDSALLFFYQKEKPFAVESHGQKVNLPLILTDGKDQGINGDCFYFMRSEKTDKLIMGRFQANCAEKDSMRKIIKNPLENIYMPCFSLGLDWEKNKLNTQEKINACHNSFQRFANYIDSTEENYQNIVRFEGKDKIDLSVVKNSYDLHKFVLFDDKVRLVEEMMIEWIQKIQEVVAESGLIRVETDDVGPLNELCYWRYILCKLSSVAEFVATNKVQTCIRILETAHSRILKNFKEQERKLKDKQNEAHDIVKYLYRIESLCAKFYENNLDLVKESIPLLISQVRLIHLVSRHYDTPEHITSFFKKVTNQIVIVCKNYITDSGKLSLWNMSHEQAINKMQTCIDLYRKYKKELEDEKKNVLTHSGEKKFEFFLVPVLETFHSFRQRLVTISQLFNIIEEFSVLNQCHIEGIEIFSAKLKSIVNTIKSKSYDLLDHRKLDFAEDYEEFLKQIEELKVNLQQFINSHFKIIKNGKVYRSILLLKRFQNLKISGMDTYSQYIQLFKFFEQEMDTIKKMYNNKQQLEPRLIPPFAEKISFARALFKRIENPMELLKDHLDKLAKPDKDRIVKTYNKLAEILTEYMILQHNAYCRKIESGIKELQKTILILSKRVENGSEEWEVNFTDTLYMMITDSRSIVELGLNLPEQGKFLITNSEKLLCSSVRMQELTYNFKTLKLRIPPIVEPLIRPVVKRVEASLRPGVTYLQWLSTNIDTYILNVKKALENLKYVVWKATDTRSIRIENFLREITKISLFSFPSQPSIPEDFPKYIEGICKTSEDSLLHICVRYDLVLEELVSFLIEKGQKSIEESKNIDLFGGVEKESYLGIKPEEKLELQREAENLLKYLEDLLAKAIGECTYRSLDDLCATFRYSGKIIPVLKENKESIVKGSRALFLTNLIIKEDTVCMDPNMNTIQSALNDGVSIIQKSINNVASRREESNDKEAKTSLQRKNSMTFHKRIVSLSETKRLLSFLDTAAKSIQPEITKVCEIFLKYKDIWAQDKEKQIQRFVDKNPYWDDYELKRKLEYFESLKNDLSQVPFSYTVAGIELRTEKIVKVLKTEVNHWYTLYGSYINKKYFDMMSETYAFITEKMAILTLPILELKDVQRAMSCFEEVQEHYIDIDNLLVPIKDAYALLHKHKLLVDIDEMDKAQNLPNALTELLQKSRVVANDLTDQQSKYLEILKECIESLKKDVSVFDEDYQKAGPMVPGITPEEASKRFDNFTVRLDELYSRYESNKDGEKLFGLQISEYPVLVQTKSDMVLLRKLFALFNVVMSRLKGYYIYAWNEVNLQVITDELTDFQNKCMRLPKGVKEWEYFHILKQRIEDFKETCPLLARLKNEAMTMDHWHRIEKVCSHKFDDDQSKWTLGTVMEAPLLQFKDDVEDICIAAEKEKEIQAKINQVMAEWSIEELYFSAFKNRGELLLKGIEAGETMVKLEDGLMTLGSLLSNRYSAALKPIILEWLQYLTTATEVIENWLLVQNLWVYLEAVFVGGDIAKQLPKEAERFSKIDSEWVSLMKRAHEKSNVIECCSVDDTMSTKLPYLLQELEACQKSLVGYLESKRRIFPRFFFISDPALLEILGQASDSHTIQAHLLGLFENVFRVNFDPGDYNKIIGIRSKEGDEIKLDRPVRAEGNVENWLGDLLEVQQKSLNTVIKQAYDSLNAENFDLIPFIDQYIAQVALLGIQILWTRDGQEALTYAKASKRIMSFTNKKFTEILRKLIAQTTLDLAKFVRIKYETLITIHVHQKDIFESLVKMKIKTPTDFEWLKQARFYYYLDDNLCMVKITDVNFIYQNEYLGCSDRLVITPLTDRCYITLAQALGMSMGGAPAGPAGTGKTETTKDMGKALGKYVVVFNCSDQMDFRGLGRIYKGLAQSGSWGCFDEFNRIELPVLSVAAQQINIVLSARKEKKTEFLFSDGDILGLNPEFGLFITMNPGYAGRQELPENLKVMFRSVAMMVPDRQIIMRVKLASCGFQENTVLARKFFVLYKLCEEQLTKQVHYDFGLRNILSVLRTLGAQKRSRPEEEESSIVMSVLSSMNVSKLVDEDEPLFNSLINDLFPGIIKEAVEYDDLQVAIARQAKTANLINHPSWNLKLIQLYETQVVRHGMMVLGPSGAGKTCCIRVLMRAMTDCGQPHKEMRMNPKAITAAQMFGRLDVATNDWTDGIFSTLWRRTLKAKKDEYIWLILDGPVDAIWIENLNSVLDDNKTLTLANGDRIPMSPTCKIIFEPHNIDNASPATVSRNGMVYMSSSGLNWEPILEGWLSRRSASEANILRGLFAKIFAELCRYVMLSLNPKMDLLECNYMKQTMDLLDGLIPTKNTSISPLHYERLFVFSLMWSFGALLELDHRSRMEVFLKKHKPKLDLPEIHPATKQTIYEFVVDSEGNWLHWSNKIEEYVYPTDTVPAFSSILVPNVDNVRTNFLIDVIQKQGKAVLLIGEQGTAKTVMIKGYLNSIDPNEFLWKNLSFSSATTPQMFQRAVESIVEKKVGATYGPPGSKKMTIFIDDINMPEINEWGDQVTNEIVRQLMENKGFYNLDKPGDFSNFVDIRFVGAMIQPGGGRNDIPSRLKRQFSVFNCTLPAPVSIDKIFGVIGCGYFCEERFSEEIVDFIKPFVPATRILWQDTKVKMLPTPAKFHYVFNLRDLSRIWEGMLKIEKEQCSTKNDLLALWKHECTRVIADRFTNNEDKEWFSKRMSHVLAEEIGEEYLEILPEEPYFVNFLRDPPEPEDDAEDTEVALEMPLVYEQVPSYETLADRLTHFMNLYNENSQGMQMDLVFFKDAMVHLIKIARILSTPQGSALLVGVGGSGKQSLTRLAASIYKHDIFQITLTRSYNVGNLIDDLKLLYKKAGEEGKEVTFIFTDNEVKEESFLEFLNTILGSGEVTNLFPKDEQREILDNLIPVMKKEFPKRDPTQDNLYNYFITRTRANLHLILCFSPAGNKFQKRSLKFPGLISGCTMDWLTSWPADALIEVSTHFIGNFEVECTPEVKHQMVGAMGIIHDSVSYQCNVYFQRYRRLTYVTPKSYLAFINGYKAIYTEKKREINNLAIRINSGLTKLQEATISVNQLKVELAIKEKDLVVASAEVDEVVIDVTKKTESAEKVKNEVQVVKDRAQVIVDKITKEKAIAEQKLEAAKPALEAAEEALKTIKPSDIATVRKLGKPPHLIKRIMDCVLILFQIPLDKVVPDPDKKSCPTPSWKSSLKLMGSSTFLTQLQEFPKDNINDETVELLEPYIRMEDYNLESAKKTCGQVAGLLSWTLAMNSFYAVNKEVIPLKANLALLEAQNAVASKELATAQASLDEKQAELDKVNASYKEAMAKKQNLQSTAEICKRKMITAEALIAGLQGEKARWTEDSKRFQSQINRLVGDAVLLAAFLSYSGPFNQEFRNILFNFWQKELNNRNIPHTENLNLINSLTDIPTIADWGVQGLPNDELSLQNGIIVTESERYPLLIDPQGQGKSWLMKKEAHNQLIVTNLNHKFFRQFFEDALSQGRPMLIEDVGEELDPVLDNVLDKNFVKSGTILKVKIGDKEVDFLKSFRLYITTKLPNPTYAPEITARTSVIDFTVTMKGLEDQLLGRVILAEKQELEAERVELLENVAANKRKTKELEDNLLHKLATTEGSLVDDESLIEVLKTTKETAADVAKQLEVADSTNKMIDLAREEYRPVASRGSILYFLICDMAMVNVMYQTSLGQFLRIFDISLERSEKSPRANIRIENIINFLTFEVFKYTCRGLYETHKFLFTLLLCIKIDLSKGNITHEEFGILIKGGAALDLKAVEPKTCRWITDMTWLNLVALTKLDYFREILVKVKRSEKLWKAWFEKDAPEEEAIPDGYGNLNSFRKLLLVRSWCQDRTLAQARKYVADSMGQVYADPVILNMDAMWSESTPRSPLICLLTMGSDPTQQIESLAKSKGLYFGAISMGQGQEIHARKLMDQNMEKGGWMLLQNCHLGLDFMDELLDRILTTENVDSTFRCWITTEVHPKFPISLLQASIKFTNEPPQGMRAGLKRTYSTLTQKQLDAISYPQWQPMLYAVSFMHTAVQERRKFGPLGWNIPYEFNTADWGASVQFIQNHLDDMNPKTGVSWLTVRYMLGEVQYGGRVTDDYDKRLLNTFAEEWFGNHMFNSTFAFYQGYGIPSCPTIEQYMEYIGNLPGTDTPQVFGLHPNADITYQSNRTKEVLDTILSIQPKDTGGGEGETREAVVYRMAKEMMTKLPPDYVSHEVKERIKAAGNPAAPMQIFIKQEIDRMQRVISNVRSTLMDLELAIDGTIVMNEMLRDALDSIYDARIPKTWSKVSWDSSTLGFWFTELLERNTQFSNWIFERRPSCFWMTGFFNPQGFLTAMRQEVSRAHDGWPLDTVTLQNDVTRLSREAVKDAPKDGVYVYGLFLDGASWDKKNTMLVEPSPKTLFTALPVVYIYAENSTDPPSPTLYQCPVYKKPRRTDLTYITPLWLKTKVHPNHWILRGVALLCDIK</sequence>
<evidence type="ECO:0000259" key="15">
    <source>
        <dbReference type="SMART" id="SM00382"/>
    </source>
</evidence>
<dbReference type="InterPro" id="IPR041589">
    <property type="entry name" value="DNAH3_AAA_lid_1"/>
</dbReference>
<dbReference type="Pfam" id="PF12774">
    <property type="entry name" value="AAA_6"/>
    <property type="match status" value="1"/>
</dbReference>
<dbReference type="SMART" id="SM00382">
    <property type="entry name" value="AAA"/>
    <property type="match status" value="3"/>
</dbReference>
<keyword evidence="8" id="KW-0243">Dynein</keyword>
<dbReference type="Gene3D" id="3.10.490.20">
    <property type="match status" value="1"/>
</dbReference>
<dbReference type="GO" id="GO:0008569">
    <property type="term" value="F:minus-end-directed microtubule motor activity"/>
    <property type="evidence" value="ECO:0007669"/>
    <property type="project" value="InterPro"/>
</dbReference>
<dbReference type="Gene3D" id="1.10.287.2620">
    <property type="match status" value="1"/>
</dbReference>
<dbReference type="InterPro" id="IPR042219">
    <property type="entry name" value="AAA_lid_11_sf"/>
</dbReference>
<accession>A0AAV6VSM9</accession>
<dbReference type="Gene3D" id="3.20.180.20">
    <property type="entry name" value="Dynein heavy chain, N-terminal domain 2"/>
    <property type="match status" value="1"/>
</dbReference>
<keyword evidence="7" id="KW-0067">ATP-binding</keyword>
<feature type="domain" description="AAA+ ATPase" evidence="15">
    <location>
        <begin position="2236"/>
        <end position="2365"/>
    </location>
</feature>
<evidence type="ECO:0000313" key="16">
    <source>
        <dbReference type="EMBL" id="KAG8199525.1"/>
    </source>
</evidence>
<dbReference type="InterPro" id="IPR043157">
    <property type="entry name" value="Dynein_AAA1S"/>
</dbReference>
<dbReference type="InterPro" id="IPR004273">
    <property type="entry name" value="Dynein_heavy_D6_P-loop"/>
</dbReference>
<proteinExistence type="inferred from homology"/>
<dbReference type="Pfam" id="PF12781">
    <property type="entry name" value="AAA_9"/>
    <property type="match status" value="1"/>
</dbReference>
<dbReference type="GO" id="GO:0007018">
    <property type="term" value="P:microtubule-based movement"/>
    <property type="evidence" value="ECO:0007669"/>
    <property type="project" value="InterPro"/>
</dbReference>
<dbReference type="Gene3D" id="1.20.58.1120">
    <property type="match status" value="1"/>
</dbReference>
<dbReference type="InterPro" id="IPR026983">
    <property type="entry name" value="DHC"/>
</dbReference>
<dbReference type="Gene3D" id="1.20.920.30">
    <property type="match status" value="1"/>
</dbReference>
<dbReference type="FunFam" id="3.40.50.300:FF:000320">
    <property type="entry name" value="Dynein, axonemal, heavy chain 5"/>
    <property type="match status" value="1"/>
</dbReference>
<dbReference type="Pfam" id="PF17857">
    <property type="entry name" value="AAA_lid_1"/>
    <property type="match status" value="1"/>
</dbReference>
<dbReference type="FunFam" id="1.20.920.30:FF:000004">
    <property type="entry name" value="Dynein axonemal heavy chain 5"/>
    <property type="match status" value="1"/>
</dbReference>
<keyword evidence="17" id="KW-1185">Reference proteome</keyword>
<dbReference type="InterPro" id="IPR013602">
    <property type="entry name" value="Dynein_heavy_linker"/>
</dbReference>
<keyword evidence="10" id="KW-0969">Cilium</keyword>
<evidence type="ECO:0000256" key="3">
    <source>
        <dbReference type="ARBA" id="ARBA00022490"/>
    </source>
</evidence>
<dbReference type="Gene3D" id="3.40.50.300">
    <property type="entry name" value="P-loop containing nucleotide triphosphate hydrolases"/>
    <property type="match status" value="5"/>
</dbReference>
<dbReference type="InterPro" id="IPR024317">
    <property type="entry name" value="Dynein_heavy_chain_D4_dom"/>
</dbReference>
<dbReference type="GO" id="GO:0005858">
    <property type="term" value="C:axonemal dynein complex"/>
    <property type="evidence" value="ECO:0007669"/>
    <property type="project" value="TreeGrafter"/>
</dbReference>
<dbReference type="GO" id="GO:0045505">
    <property type="term" value="F:dynein intermediate chain binding"/>
    <property type="evidence" value="ECO:0007669"/>
    <property type="project" value="InterPro"/>
</dbReference>
<reference evidence="16 17" key="1">
    <citation type="journal article" date="2022" name="Nat. Ecol. Evol.">
        <title>A masculinizing supergene underlies an exaggerated male reproductive morph in a spider.</title>
        <authorList>
            <person name="Hendrickx F."/>
            <person name="De Corte Z."/>
            <person name="Sonet G."/>
            <person name="Van Belleghem S.M."/>
            <person name="Kostlbacher S."/>
            <person name="Vangestel C."/>
        </authorList>
    </citation>
    <scope>NUCLEOTIDE SEQUENCE [LARGE SCALE GENOMIC DNA]</scope>
    <source>
        <strain evidence="16">W744_W776</strain>
    </source>
</reference>
<evidence type="ECO:0000256" key="14">
    <source>
        <dbReference type="SAM" id="Coils"/>
    </source>
</evidence>
<evidence type="ECO:0000256" key="4">
    <source>
        <dbReference type="ARBA" id="ARBA00022701"/>
    </source>
</evidence>
<dbReference type="EMBL" id="JAFNEN010000026">
    <property type="protein sequence ID" value="KAG8199525.1"/>
    <property type="molecule type" value="Genomic_DNA"/>
</dbReference>
<dbReference type="Pfam" id="PF08393">
    <property type="entry name" value="DHC_N2"/>
    <property type="match status" value="1"/>
</dbReference>
<evidence type="ECO:0000256" key="13">
    <source>
        <dbReference type="ARBA" id="ARBA00023273"/>
    </source>
</evidence>
<dbReference type="Pfam" id="PF12777">
    <property type="entry name" value="MT"/>
    <property type="match status" value="1"/>
</dbReference>
<keyword evidence="11" id="KW-0505">Motor protein</keyword>
<dbReference type="InterPro" id="IPR041658">
    <property type="entry name" value="AAA_lid_11"/>
</dbReference>
<evidence type="ECO:0000256" key="11">
    <source>
        <dbReference type="ARBA" id="ARBA00023175"/>
    </source>
</evidence>
<dbReference type="Gene3D" id="1.20.1270.280">
    <property type="match status" value="1"/>
</dbReference>
<dbReference type="GO" id="GO:0051959">
    <property type="term" value="F:dynein light intermediate chain binding"/>
    <property type="evidence" value="ECO:0007669"/>
    <property type="project" value="InterPro"/>
</dbReference>
<dbReference type="SUPFAM" id="SSF52540">
    <property type="entry name" value="P-loop containing nucleoside triphosphate hydrolases"/>
    <property type="match status" value="4"/>
</dbReference>
<dbReference type="Pfam" id="PF18199">
    <property type="entry name" value="Dynein_C"/>
    <property type="match status" value="1"/>
</dbReference>
<dbReference type="PANTHER" id="PTHR46532">
    <property type="entry name" value="MALE FERTILITY FACTOR KL5"/>
    <property type="match status" value="1"/>
</dbReference>
<name>A0AAV6VSM9_9ARAC</name>
<evidence type="ECO:0000256" key="2">
    <source>
        <dbReference type="ARBA" id="ARBA00008887"/>
    </source>
</evidence>